<evidence type="ECO:0000256" key="3">
    <source>
        <dbReference type="PIRSR" id="PIRSR004848-1"/>
    </source>
</evidence>
<name>A0A9D9NE51_9SPIO</name>
<evidence type="ECO:0000256" key="1">
    <source>
        <dbReference type="ARBA" id="ARBA00022898"/>
    </source>
</evidence>
<dbReference type="PANTHER" id="PTHR10146">
    <property type="entry name" value="PROLINE SYNTHETASE CO-TRANSCRIBED BACTERIAL HOMOLOG PROTEIN"/>
    <property type="match status" value="1"/>
</dbReference>
<dbReference type="GO" id="GO:0030170">
    <property type="term" value="F:pyridoxal phosphate binding"/>
    <property type="evidence" value="ECO:0007669"/>
    <property type="project" value="UniProtKB-UniRule"/>
</dbReference>
<evidence type="ECO:0000313" key="6">
    <source>
        <dbReference type="EMBL" id="MBO8469880.1"/>
    </source>
</evidence>
<comment type="similarity">
    <text evidence="2 4">Belongs to the pyridoxal phosphate-binding protein YggS/PROSC family.</text>
</comment>
<reference evidence="6" key="2">
    <citation type="journal article" date="2021" name="PeerJ">
        <title>Extensive microbial diversity within the chicken gut microbiome revealed by metagenomics and culture.</title>
        <authorList>
            <person name="Gilroy R."/>
            <person name="Ravi A."/>
            <person name="Getino M."/>
            <person name="Pursley I."/>
            <person name="Horton D.L."/>
            <person name="Alikhan N.F."/>
            <person name="Baker D."/>
            <person name="Gharbi K."/>
            <person name="Hall N."/>
            <person name="Watson M."/>
            <person name="Adriaenssens E.M."/>
            <person name="Foster-Nyarko E."/>
            <person name="Jarju S."/>
            <person name="Secka A."/>
            <person name="Antonio M."/>
            <person name="Oren A."/>
            <person name="Chaudhuri R.R."/>
            <person name="La Ragione R."/>
            <person name="Hildebrand F."/>
            <person name="Pallen M.J."/>
        </authorList>
    </citation>
    <scope>NUCLEOTIDE SEQUENCE</scope>
    <source>
        <strain evidence="6">14700</strain>
    </source>
</reference>
<dbReference type="NCBIfam" id="TIGR00044">
    <property type="entry name" value="YggS family pyridoxal phosphate-dependent enzyme"/>
    <property type="match status" value="1"/>
</dbReference>
<dbReference type="Gene3D" id="3.20.20.10">
    <property type="entry name" value="Alanine racemase"/>
    <property type="match status" value="1"/>
</dbReference>
<dbReference type="FunFam" id="3.20.20.10:FF:000018">
    <property type="entry name" value="Pyridoxal phosphate homeostasis protein"/>
    <property type="match status" value="1"/>
</dbReference>
<comment type="cofactor">
    <cofactor evidence="3">
        <name>pyridoxal 5'-phosphate</name>
        <dbReference type="ChEBI" id="CHEBI:597326"/>
    </cofactor>
</comment>
<dbReference type="HAMAP" id="MF_02087">
    <property type="entry name" value="PLP_homeostasis"/>
    <property type="match status" value="1"/>
</dbReference>
<reference evidence="6" key="1">
    <citation type="submission" date="2020-10" db="EMBL/GenBank/DDBJ databases">
        <authorList>
            <person name="Gilroy R."/>
        </authorList>
    </citation>
    <scope>NUCLEOTIDE SEQUENCE</scope>
    <source>
        <strain evidence="6">14700</strain>
    </source>
</reference>
<dbReference type="InterPro" id="IPR001608">
    <property type="entry name" value="Ala_racemase_N"/>
</dbReference>
<gene>
    <name evidence="6" type="ORF">IAA72_08870</name>
</gene>
<protein>
    <recommendedName>
        <fullName evidence="2">Pyridoxal phosphate homeostasis protein</fullName>
        <shortName evidence="2">PLP homeostasis protein</shortName>
    </recommendedName>
</protein>
<organism evidence="6 7">
    <name type="scientific">Candidatus Ornithospirochaeta stercoravium</name>
    <dbReference type="NCBI Taxonomy" id="2840897"/>
    <lineage>
        <taxon>Bacteria</taxon>
        <taxon>Pseudomonadati</taxon>
        <taxon>Spirochaetota</taxon>
        <taxon>Spirochaetia</taxon>
        <taxon>Spirochaetales</taxon>
        <taxon>Spirochaetaceae</taxon>
        <taxon>Spirochaetaceae incertae sedis</taxon>
        <taxon>Candidatus Ornithospirochaeta</taxon>
    </lineage>
</organism>
<dbReference type="CDD" id="cd00635">
    <property type="entry name" value="PLPDE_III_YBL036c_like"/>
    <property type="match status" value="1"/>
</dbReference>
<evidence type="ECO:0000259" key="5">
    <source>
        <dbReference type="Pfam" id="PF01168"/>
    </source>
</evidence>
<comment type="function">
    <text evidence="2">Pyridoxal 5'-phosphate (PLP)-binding protein, which is involved in PLP homeostasis.</text>
</comment>
<evidence type="ECO:0000313" key="7">
    <source>
        <dbReference type="Proteomes" id="UP000810292"/>
    </source>
</evidence>
<proteinExistence type="inferred from homology"/>
<accession>A0A9D9NE51</accession>
<dbReference type="PANTHER" id="PTHR10146:SF14">
    <property type="entry name" value="PYRIDOXAL PHOSPHATE HOMEOSTASIS PROTEIN"/>
    <property type="match status" value="1"/>
</dbReference>
<evidence type="ECO:0000256" key="2">
    <source>
        <dbReference type="HAMAP-Rule" id="MF_02087"/>
    </source>
</evidence>
<keyword evidence="1 2" id="KW-0663">Pyridoxal phosphate</keyword>
<feature type="modified residue" description="N6-(pyridoxal phosphate)lysine" evidence="2 3">
    <location>
        <position position="22"/>
    </location>
</feature>
<dbReference type="EMBL" id="JADIMF010000147">
    <property type="protein sequence ID" value="MBO8469880.1"/>
    <property type="molecule type" value="Genomic_DNA"/>
</dbReference>
<dbReference type="Proteomes" id="UP000810292">
    <property type="component" value="Unassembled WGS sequence"/>
</dbReference>
<feature type="domain" description="Alanine racemase N-terminal" evidence="5">
    <location>
        <begin position="8"/>
        <end position="216"/>
    </location>
</feature>
<dbReference type="SUPFAM" id="SSF51419">
    <property type="entry name" value="PLP-binding barrel"/>
    <property type="match status" value="1"/>
</dbReference>
<dbReference type="Pfam" id="PF01168">
    <property type="entry name" value="Ala_racemase_N"/>
    <property type="match status" value="1"/>
</dbReference>
<dbReference type="InterPro" id="IPR011078">
    <property type="entry name" value="PyrdxlP_homeostasis"/>
</dbReference>
<dbReference type="InterPro" id="IPR029066">
    <property type="entry name" value="PLP-binding_barrel"/>
</dbReference>
<sequence>MTDYKTSSDKLNGRAALVAVSKFHPYEAVLEAYEQGARLFGENRVQEMREKFPPKGERPDGMKVFLIGQLQRNKVRKAIEWCDRIESVDSLPLIDKIEKEAAELGITMDVLLEFNSSGEEQKSGFRSEEELLEGAGYILSSCSHVRLKGVMTVGPLGGDDVKNRAAFSKTKALYDRVREIADTVDTLSMGMSADWETALEYGSTEVRIGTAIFGERDYSRK</sequence>
<comment type="caution">
    <text evidence="6">The sequence shown here is derived from an EMBL/GenBank/DDBJ whole genome shotgun (WGS) entry which is preliminary data.</text>
</comment>
<dbReference type="PIRSF" id="PIRSF004848">
    <property type="entry name" value="YBL036c_PLPDEIII"/>
    <property type="match status" value="1"/>
</dbReference>
<evidence type="ECO:0000256" key="4">
    <source>
        <dbReference type="RuleBase" id="RU004514"/>
    </source>
</evidence>
<dbReference type="AlphaFoldDB" id="A0A9D9NE51"/>